<reference evidence="3 4" key="2">
    <citation type="journal article" date="2010" name="Nucleic Acids Res.">
        <title>BeetleBase in 2010: revisions to provide comprehensive genomic information for Tribolium castaneum.</title>
        <authorList>
            <person name="Kim H.S."/>
            <person name="Murphy T."/>
            <person name="Xia J."/>
            <person name="Caragea D."/>
            <person name="Park Y."/>
            <person name="Beeman R.W."/>
            <person name="Lorenzen M.D."/>
            <person name="Butcher S."/>
            <person name="Manak J.R."/>
            <person name="Brown S.J."/>
        </authorList>
    </citation>
    <scope>GENOME REANNOTATION</scope>
    <source>
        <strain evidence="3 4">Georgia GA2</strain>
    </source>
</reference>
<feature type="region of interest" description="Disordered" evidence="1">
    <location>
        <begin position="258"/>
        <end position="281"/>
    </location>
</feature>
<dbReference type="HOGENOM" id="CLU_543238_0_0_1"/>
<evidence type="ECO:0000256" key="2">
    <source>
        <dbReference type="SAM" id="SignalP"/>
    </source>
</evidence>
<evidence type="ECO:0000313" key="4">
    <source>
        <dbReference type="Proteomes" id="UP000007266"/>
    </source>
</evidence>
<evidence type="ECO:0000256" key="1">
    <source>
        <dbReference type="SAM" id="MobiDB-lite"/>
    </source>
</evidence>
<organism evidence="3 4">
    <name type="scientific">Tribolium castaneum</name>
    <name type="common">Red flour beetle</name>
    <dbReference type="NCBI Taxonomy" id="7070"/>
    <lineage>
        <taxon>Eukaryota</taxon>
        <taxon>Metazoa</taxon>
        <taxon>Ecdysozoa</taxon>
        <taxon>Arthropoda</taxon>
        <taxon>Hexapoda</taxon>
        <taxon>Insecta</taxon>
        <taxon>Pterygota</taxon>
        <taxon>Neoptera</taxon>
        <taxon>Endopterygota</taxon>
        <taxon>Coleoptera</taxon>
        <taxon>Polyphaga</taxon>
        <taxon>Cucujiformia</taxon>
        <taxon>Tenebrionidae</taxon>
        <taxon>Tenebrionidae incertae sedis</taxon>
        <taxon>Tribolium</taxon>
    </lineage>
</organism>
<keyword evidence="2" id="KW-0732">Signal</keyword>
<dbReference type="EMBL" id="KQ971312">
    <property type="protein sequence ID" value="EEZ98230.2"/>
    <property type="molecule type" value="Genomic_DNA"/>
</dbReference>
<accession>D6W8Z1</accession>
<keyword evidence="4" id="KW-1185">Reference proteome</keyword>
<dbReference type="STRING" id="7070.D6W8Z1"/>
<dbReference type="OMA" id="RAHYSQN"/>
<dbReference type="AlphaFoldDB" id="D6W8Z1"/>
<dbReference type="Proteomes" id="UP000007266">
    <property type="component" value="Linkage group 2"/>
</dbReference>
<dbReference type="eggNOG" id="ENOG502S052">
    <property type="taxonomic scope" value="Eukaryota"/>
</dbReference>
<protein>
    <submittedName>
        <fullName evidence="3">Uncharacterized protein</fullName>
    </submittedName>
</protein>
<gene>
    <name evidence="3" type="primary">AUGUSTUS-3.0.2_00669</name>
    <name evidence="3" type="ORF">TcasGA2_TC000669</name>
</gene>
<sequence length="438" mass="49221">MAVIVILALFLTVASRQSFVDTAPLNEGTPGDSPSSQDTSVRELESLKHSIGKTLEMIKSQSAVYTNNNGQKQAHAERKEQVNENGKLVSKIDQHIDMEGKDSARPQGKIQTEIDVPAKGIHKSVVQQLPEYQTLTENGNRRSESLSEPGNGIDKFNAFSGIQYSPLDMAEYVFWTGDEKGVTLAIEEFLQEGLMTREEAISFLQEIKYNLDYLKNHYTQLGLNAKERSRTQDTQLKYSDKPELKSSFDLNLLRQEATKKREPEVPHSIPMMKSNEGDKSQDEDYDELLERLRVADFLYTEYSLEEVIYQLAKVMFTQSLTRGSAEAQQALQKFTNFLEIEAEQGHISRTLEKKVLDVLIASLSDTLTEHPELLSAARESLGATATNADGQHFLRQILEISPDDKAAVRAYKGQAERNIPVQKITNHVPLGLGKYKNP</sequence>
<name>D6W8Z1_TRICA</name>
<feature type="signal peptide" evidence="2">
    <location>
        <begin position="1"/>
        <end position="16"/>
    </location>
</feature>
<dbReference type="OrthoDB" id="6348293at2759"/>
<proteinExistence type="predicted"/>
<reference evidence="3 4" key="1">
    <citation type="journal article" date="2008" name="Nature">
        <title>The genome of the model beetle and pest Tribolium castaneum.</title>
        <authorList>
            <consortium name="Tribolium Genome Sequencing Consortium"/>
            <person name="Richards S."/>
            <person name="Gibbs R.A."/>
            <person name="Weinstock G.M."/>
            <person name="Brown S.J."/>
            <person name="Denell R."/>
            <person name="Beeman R.W."/>
            <person name="Gibbs R."/>
            <person name="Beeman R.W."/>
            <person name="Brown S.J."/>
            <person name="Bucher G."/>
            <person name="Friedrich M."/>
            <person name="Grimmelikhuijzen C.J."/>
            <person name="Klingler M."/>
            <person name="Lorenzen M."/>
            <person name="Richards S."/>
            <person name="Roth S."/>
            <person name="Schroder R."/>
            <person name="Tautz D."/>
            <person name="Zdobnov E.M."/>
            <person name="Muzny D."/>
            <person name="Gibbs R.A."/>
            <person name="Weinstock G.M."/>
            <person name="Attaway T."/>
            <person name="Bell S."/>
            <person name="Buhay C.J."/>
            <person name="Chandrabose M.N."/>
            <person name="Chavez D."/>
            <person name="Clerk-Blankenburg K.P."/>
            <person name="Cree A."/>
            <person name="Dao M."/>
            <person name="Davis C."/>
            <person name="Chacko J."/>
            <person name="Dinh H."/>
            <person name="Dugan-Rocha S."/>
            <person name="Fowler G."/>
            <person name="Garner T.T."/>
            <person name="Garnes J."/>
            <person name="Gnirke A."/>
            <person name="Hawes A."/>
            <person name="Hernandez J."/>
            <person name="Hines S."/>
            <person name="Holder M."/>
            <person name="Hume J."/>
            <person name="Jhangiani S.N."/>
            <person name="Joshi V."/>
            <person name="Khan Z.M."/>
            <person name="Jackson L."/>
            <person name="Kovar C."/>
            <person name="Kowis A."/>
            <person name="Lee S."/>
            <person name="Lewis L.R."/>
            <person name="Margolis J."/>
            <person name="Morgan M."/>
            <person name="Nazareth L.V."/>
            <person name="Nguyen N."/>
            <person name="Okwuonu G."/>
            <person name="Parker D."/>
            <person name="Richards S."/>
            <person name="Ruiz S.J."/>
            <person name="Santibanez J."/>
            <person name="Savard J."/>
            <person name="Scherer S.E."/>
            <person name="Schneider B."/>
            <person name="Sodergren E."/>
            <person name="Tautz D."/>
            <person name="Vattahil S."/>
            <person name="Villasana D."/>
            <person name="White C.S."/>
            <person name="Wright R."/>
            <person name="Park Y."/>
            <person name="Beeman R.W."/>
            <person name="Lord J."/>
            <person name="Oppert B."/>
            <person name="Lorenzen M."/>
            <person name="Brown S."/>
            <person name="Wang L."/>
            <person name="Savard J."/>
            <person name="Tautz D."/>
            <person name="Richards S."/>
            <person name="Weinstock G."/>
            <person name="Gibbs R.A."/>
            <person name="Liu Y."/>
            <person name="Worley K."/>
            <person name="Weinstock G."/>
            <person name="Elsik C.G."/>
            <person name="Reese J.T."/>
            <person name="Elhaik E."/>
            <person name="Landan G."/>
            <person name="Graur D."/>
            <person name="Arensburger P."/>
            <person name="Atkinson P."/>
            <person name="Beeman R.W."/>
            <person name="Beidler J."/>
            <person name="Brown S.J."/>
            <person name="Demuth J.P."/>
            <person name="Drury D.W."/>
            <person name="Du Y.Z."/>
            <person name="Fujiwara H."/>
            <person name="Lorenzen M."/>
            <person name="Maselli V."/>
            <person name="Osanai M."/>
            <person name="Park Y."/>
            <person name="Robertson H.M."/>
            <person name="Tu Z."/>
            <person name="Wang J.J."/>
            <person name="Wang S."/>
            <person name="Richards S."/>
            <person name="Song H."/>
            <person name="Zhang L."/>
            <person name="Sodergren E."/>
            <person name="Werner D."/>
            <person name="Stanke M."/>
            <person name="Morgenstern B."/>
            <person name="Solovyev V."/>
            <person name="Kosarev P."/>
            <person name="Brown G."/>
            <person name="Chen H.C."/>
            <person name="Ermolaeva O."/>
            <person name="Hlavina W."/>
            <person name="Kapustin Y."/>
            <person name="Kiryutin B."/>
            <person name="Kitts P."/>
            <person name="Maglott D."/>
            <person name="Pruitt K."/>
            <person name="Sapojnikov V."/>
            <person name="Souvorov A."/>
            <person name="Mackey A.J."/>
            <person name="Waterhouse R.M."/>
            <person name="Wyder S."/>
            <person name="Zdobnov E.M."/>
            <person name="Zdobnov E.M."/>
            <person name="Wyder S."/>
            <person name="Kriventseva E.V."/>
            <person name="Kadowaki T."/>
            <person name="Bork P."/>
            <person name="Aranda M."/>
            <person name="Bao R."/>
            <person name="Beermann A."/>
            <person name="Berns N."/>
            <person name="Bolognesi R."/>
            <person name="Bonneton F."/>
            <person name="Bopp D."/>
            <person name="Brown S.J."/>
            <person name="Bucher G."/>
            <person name="Butts T."/>
            <person name="Chaumot A."/>
            <person name="Denell R.E."/>
            <person name="Ferrier D.E."/>
            <person name="Friedrich M."/>
            <person name="Gordon C.M."/>
            <person name="Jindra M."/>
            <person name="Klingler M."/>
            <person name="Lan Q."/>
            <person name="Lattorff H.M."/>
            <person name="Laudet V."/>
            <person name="von Levetsow C."/>
            <person name="Liu Z."/>
            <person name="Lutz R."/>
            <person name="Lynch J.A."/>
            <person name="da Fonseca R.N."/>
            <person name="Posnien N."/>
            <person name="Reuter R."/>
            <person name="Roth S."/>
            <person name="Savard J."/>
            <person name="Schinko J.B."/>
            <person name="Schmitt C."/>
            <person name="Schoppmeier M."/>
            <person name="Schroder R."/>
            <person name="Shippy T.D."/>
            <person name="Simonnet F."/>
            <person name="Marques-Souza H."/>
            <person name="Tautz D."/>
            <person name="Tomoyasu Y."/>
            <person name="Trauner J."/>
            <person name="Van der Zee M."/>
            <person name="Vervoort M."/>
            <person name="Wittkopp N."/>
            <person name="Wimmer E.A."/>
            <person name="Yang X."/>
            <person name="Jones A.K."/>
            <person name="Sattelle D.B."/>
            <person name="Ebert P.R."/>
            <person name="Nelson D."/>
            <person name="Scott J.G."/>
            <person name="Beeman R.W."/>
            <person name="Muthukrishnan S."/>
            <person name="Kramer K.J."/>
            <person name="Arakane Y."/>
            <person name="Beeman R.W."/>
            <person name="Zhu Q."/>
            <person name="Hogenkamp D."/>
            <person name="Dixit R."/>
            <person name="Oppert B."/>
            <person name="Jiang H."/>
            <person name="Zou Z."/>
            <person name="Marshall J."/>
            <person name="Elpidina E."/>
            <person name="Vinokurov K."/>
            <person name="Oppert C."/>
            <person name="Zou Z."/>
            <person name="Evans J."/>
            <person name="Lu Z."/>
            <person name="Zhao P."/>
            <person name="Sumathipala N."/>
            <person name="Altincicek B."/>
            <person name="Vilcinskas A."/>
            <person name="Williams M."/>
            <person name="Hultmark D."/>
            <person name="Hetru C."/>
            <person name="Jiang H."/>
            <person name="Grimmelikhuijzen C.J."/>
            <person name="Hauser F."/>
            <person name="Cazzamali G."/>
            <person name="Williamson M."/>
            <person name="Park Y."/>
            <person name="Li B."/>
            <person name="Tanaka Y."/>
            <person name="Predel R."/>
            <person name="Neupert S."/>
            <person name="Schachtner J."/>
            <person name="Verleyen P."/>
            <person name="Raible F."/>
            <person name="Bork P."/>
            <person name="Friedrich M."/>
            <person name="Walden K.K."/>
            <person name="Robertson H.M."/>
            <person name="Angeli S."/>
            <person name="Foret S."/>
            <person name="Bucher G."/>
            <person name="Schuetz S."/>
            <person name="Maleszka R."/>
            <person name="Wimmer E.A."/>
            <person name="Beeman R.W."/>
            <person name="Lorenzen M."/>
            <person name="Tomoyasu Y."/>
            <person name="Miller S.C."/>
            <person name="Grossmann D."/>
            <person name="Bucher G."/>
        </authorList>
    </citation>
    <scope>NUCLEOTIDE SEQUENCE [LARGE SCALE GENOMIC DNA]</scope>
    <source>
        <strain evidence="3 4">Georgia GA2</strain>
    </source>
</reference>
<feature type="chain" id="PRO_5007310533" evidence="2">
    <location>
        <begin position="17"/>
        <end position="438"/>
    </location>
</feature>
<evidence type="ECO:0000313" key="3">
    <source>
        <dbReference type="EMBL" id="EEZ98230.2"/>
    </source>
</evidence>
<dbReference type="KEGG" id="tca:664154"/>
<feature type="region of interest" description="Disordered" evidence="1">
    <location>
        <begin position="22"/>
        <end position="42"/>
    </location>
</feature>